<dbReference type="GO" id="GO:0045893">
    <property type="term" value="P:positive regulation of DNA-templated transcription"/>
    <property type="evidence" value="ECO:0007669"/>
    <property type="project" value="TreeGrafter"/>
</dbReference>
<dbReference type="GO" id="GO:0006338">
    <property type="term" value="P:chromatin remodeling"/>
    <property type="evidence" value="ECO:0007669"/>
    <property type="project" value="InterPro"/>
</dbReference>
<dbReference type="EMBL" id="CADEAL010000235">
    <property type="protein sequence ID" value="CAB1416968.1"/>
    <property type="molecule type" value="Genomic_DNA"/>
</dbReference>
<sequence length="328" mass="33738">MREKRGGRKGEEDLDGGMWEVEELNSMLLCAHSKHSAICCLTLLARWGEGIQDDSLPQHRSQGLPGEREWSDSNTKREFQTRKTDLSGSIDDLPTGTDAGLVSNVSAGGSSSSSSSSSQGEPGGASNQGQSPFSPHASPHLPGQRSGPSPSPVGSPAGSTQSQHSRSGSGPISPASGPAANNTAPGSNVALQSSGNGPDGAHPPIARSPMAQERGFMSNMQRNHAGSQFASPQSGPSMSPHPSPGGPLYPGMVPYSQSGPTGHYGPQGSQYGHQGNYPRPSNYSGTASASYSGPGPNSLGMNATSPMHGQGPWPAHTCGTQPWPEQPE</sequence>
<evidence type="ECO:0000313" key="3">
    <source>
        <dbReference type="Proteomes" id="UP001153269"/>
    </source>
</evidence>
<dbReference type="GO" id="GO:0006357">
    <property type="term" value="P:regulation of transcription by RNA polymerase II"/>
    <property type="evidence" value="ECO:0007669"/>
    <property type="project" value="TreeGrafter"/>
</dbReference>
<feature type="compositionally biased region" description="Low complexity" evidence="1">
    <location>
        <begin position="106"/>
        <end position="120"/>
    </location>
</feature>
<feature type="compositionally biased region" description="Polar residues" evidence="1">
    <location>
        <begin position="267"/>
        <end position="291"/>
    </location>
</feature>
<dbReference type="GO" id="GO:0035060">
    <property type="term" value="C:brahma complex"/>
    <property type="evidence" value="ECO:0007669"/>
    <property type="project" value="InterPro"/>
</dbReference>
<evidence type="ECO:0000313" key="2">
    <source>
        <dbReference type="EMBL" id="CAB1416968.1"/>
    </source>
</evidence>
<dbReference type="GO" id="GO:0005654">
    <property type="term" value="C:nucleoplasm"/>
    <property type="evidence" value="ECO:0007669"/>
    <property type="project" value="TreeGrafter"/>
</dbReference>
<dbReference type="GO" id="GO:0031491">
    <property type="term" value="F:nucleosome binding"/>
    <property type="evidence" value="ECO:0007669"/>
    <property type="project" value="TreeGrafter"/>
</dbReference>
<dbReference type="InterPro" id="IPR021906">
    <property type="entry name" value="BAF250/Osa"/>
</dbReference>
<reference evidence="2" key="1">
    <citation type="submission" date="2020-03" db="EMBL/GenBank/DDBJ databases">
        <authorList>
            <person name="Weist P."/>
        </authorList>
    </citation>
    <scope>NUCLEOTIDE SEQUENCE</scope>
</reference>
<gene>
    <name evidence="2" type="ORF">PLEPLA_LOCUS4761</name>
</gene>
<evidence type="ECO:0000256" key="1">
    <source>
        <dbReference type="SAM" id="MobiDB-lite"/>
    </source>
</evidence>
<feature type="compositionally biased region" description="Basic and acidic residues" evidence="1">
    <location>
        <begin position="66"/>
        <end position="85"/>
    </location>
</feature>
<dbReference type="PANTHER" id="PTHR12656:SF11">
    <property type="entry name" value="AT-RICH INTERACTIVE DOMAIN-CONTAINING PROTEIN 1B"/>
    <property type="match status" value="1"/>
</dbReference>
<dbReference type="GO" id="GO:0016514">
    <property type="term" value="C:SWI/SNF complex"/>
    <property type="evidence" value="ECO:0007669"/>
    <property type="project" value="InterPro"/>
</dbReference>
<proteinExistence type="predicted"/>
<dbReference type="AlphaFoldDB" id="A0A9N7TSL5"/>
<accession>A0A9N7TSL5</accession>
<dbReference type="GO" id="GO:0071565">
    <property type="term" value="C:nBAF complex"/>
    <property type="evidence" value="ECO:0007669"/>
    <property type="project" value="TreeGrafter"/>
</dbReference>
<feature type="compositionally biased region" description="Low complexity" evidence="1">
    <location>
        <begin position="142"/>
        <end position="180"/>
    </location>
</feature>
<comment type="caution">
    <text evidence="2">The sequence shown here is derived from an EMBL/GenBank/DDBJ whole genome shotgun (WGS) entry which is preliminary data.</text>
</comment>
<protein>
    <submittedName>
        <fullName evidence="2">Uncharacterized protein</fullName>
    </submittedName>
</protein>
<feature type="compositionally biased region" description="Polar residues" evidence="1">
    <location>
        <begin position="218"/>
        <end position="230"/>
    </location>
</feature>
<name>A0A9N7TSL5_PLEPL</name>
<dbReference type="Proteomes" id="UP001153269">
    <property type="component" value="Unassembled WGS sequence"/>
</dbReference>
<feature type="region of interest" description="Disordered" evidence="1">
    <location>
        <begin position="53"/>
        <end position="328"/>
    </location>
</feature>
<keyword evidence="3" id="KW-1185">Reference proteome</keyword>
<organism evidence="2 3">
    <name type="scientific">Pleuronectes platessa</name>
    <name type="common">European plaice</name>
    <dbReference type="NCBI Taxonomy" id="8262"/>
    <lineage>
        <taxon>Eukaryota</taxon>
        <taxon>Metazoa</taxon>
        <taxon>Chordata</taxon>
        <taxon>Craniata</taxon>
        <taxon>Vertebrata</taxon>
        <taxon>Euteleostomi</taxon>
        <taxon>Actinopterygii</taxon>
        <taxon>Neopterygii</taxon>
        <taxon>Teleostei</taxon>
        <taxon>Neoteleostei</taxon>
        <taxon>Acanthomorphata</taxon>
        <taxon>Carangaria</taxon>
        <taxon>Pleuronectiformes</taxon>
        <taxon>Pleuronectoidei</taxon>
        <taxon>Pleuronectidae</taxon>
        <taxon>Pleuronectes</taxon>
    </lineage>
</organism>
<feature type="compositionally biased region" description="Polar residues" evidence="1">
    <location>
        <begin position="181"/>
        <end position="196"/>
    </location>
</feature>
<dbReference type="PANTHER" id="PTHR12656">
    <property type="entry name" value="BRG-1 ASSOCIATED FACTOR 250 BAF250"/>
    <property type="match status" value="1"/>
</dbReference>